<sequence>MLFSHFMHFMLFNEIEGGRNNFIVTVQIDFIATLKITEMTNQVKFLSFKIELIVKVTHQNEFLSFKVSYVT</sequence>
<protein>
    <submittedName>
        <fullName evidence="1">Uncharacterized protein</fullName>
    </submittedName>
</protein>
<proteinExistence type="predicted"/>
<accession>A0A1X7T8L8</accession>
<dbReference type="InParanoid" id="A0A1X7T8L8"/>
<organism evidence="1">
    <name type="scientific">Amphimedon queenslandica</name>
    <name type="common">Sponge</name>
    <dbReference type="NCBI Taxonomy" id="400682"/>
    <lineage>
        <taxon>Eukaryota</taxon>
        <taxon>Metazoa</taxon>
        <taxon>Porifera</taxon>
        <taxon>Demospongiae</taxon>
        <taxon>Heteroscleromorpha</taxon>
        <taxon>Haplosclerida</taxon>
        <taxon>Niphatidae</taxon>
        <taxon>Amphimedon</taxon>
    </lineage>
</organism>
<evidence type="ECO:0000313" key="1">
    <source>
        <dbReference type="EnsemblMetazoa" id="Aqu2.1.10866_001"/>
    </source>
</evidence>
<name>A0A1X7T8L8_AMPQE</name>
<dbReference type="EnsemblMetazoa" id="Aqu2.1.10866_001">
    <property type="protein sequence ID" value="Aqu2.1.10866_001"/>
    <property type="gene ID" value="Aqu2.1.10866"/>
</dbReference>
<reference evidence="1" key="1">
    <citation type="submission" date="2017-05" db="UniProtKB">
        <authorList>
            <consortium name="EnsemblMetazoa"/>
        </authorList>
    </citation>
    <scope>IDENTIFICATION</scope>
</reference>
<dbReference type="AlphaFoldDB" id="A0A1X7T8L8"/>